<sequence length="174" mass="18639">MKVLGRNLRSLAITCLAFIPLVSAIPAQAGPQDVALLKSYVGEWRGRGTIVGDQQETVVCQLSLREGNEDKVNYSGRCAIAGSTLSINGTLAFVDALQRYEAAMTSNVAFSGIAVGQKRGNGVTFNLREREQSEGQPVTITSQIVLNNGAINVDFQVVYEESGDTLRASVPFSK</sequence>
<proteinExistence type="predicted"/>
<dbReference type="RefSeq" id="WP_189422532.1">
    <property type="nucleotide sequence ID" value="NZ_BMZE01000001.1"/>
</dbReference>
<reference evidence="2" key="2">
    <citation type="submission" date="2020-09" db="EMBL/GenBank/DDBJ databases">
        <authorList>
            <person name="Sun Q."/>
            <person name="Kim S."/>
        </authorList>
    </citation>
    <scope>NUCLEOTIDE SEQUENCE</scope>
    <source>
        <strain evidence="2">KCTC 32437</strain>
    </source>
</reference>
<dbReference type="EMBL" id="BMZE01000001">
    <property type="protein sequence ID" value="GHA11131.1"/>
    <property type="molecule type" value="Genomic_DNA"/>
</dbReference>
<evidence type="ECO:0000313" key="2">
    <source>
        <dbReference type="EMBL" id="GHA11131.1"/>
    </source>
</evidence>
<organism evidence="2 3">
    <name type="scientific">Devosia pacifica</name>
    <dbReference type="NCBI Taxonomy" id="1335967"/>
    <lineage>
        <taxon>Bacteria</taxon>
        <taxon>Pseudomonadati</taxon>
        <taxon>Pseudomonadota</taxon>
        <taxon>Alphaproteobacteria</taxon>
        <taxon>Hyphomicrobiales</taxon>
        <taxon>Devosiaceae</taxon>
        <taxon>Devosia</taxon>
    </lineage>
</organism>
<evidence type="ECO:0008006" key="4">
    <source>
        <dbReference type="Google" id="ProtNLM"/>
    </source>
</evidence>
<keyword evidence="3" id="KW-1185">Reference proteome</keyword>
<protein>
    <recommendedName>
        <fullName evidence="4">THAP4-like heme-binding beta-barrel domain-containing protein</fullName>
    </recommendedName>
</protein>
<accession>A0A918RU38</accession>
<evidence type="ECO:0000256" key="1">
    <source>
        <dbReference type="SAM" id="SignalP"/>
    </source>
</evidence>
<comment type="caution">
    <text evidence="2">The sequence shown here is derived from an EMBL/GenBank/DDBJ whole genome shotgun (WGS) entry which is preliminary data.</text>
</comment>
<reference evidence="2" key="1">
    <citation type="journal article" date="2014" name="Int. J. Syst. Evol. Microbiol.">
        <title>Complete genome sequence of Corynebacterium casei LMG S-19264T (=DSM 44701T), isolated from a smear-ripened cheese.</title>
        <authorList>
            <consortium name="US DOE Joint Genome Institute (JGI-PGF)"/>
            <person name="Walter F."/>
            <person name="Albersmeier A."/>
            <person name="Kalinowski J."/>
            <person name="Ruckert C."/>
        </authorList>
    </citation>
    <scope>NUCLEOTIDE SEQUENCE</scope>
    <source>
        <strain evidence="2">KCTC 32437</strain>
    </source>
</reference>
<dbReference type="AlphaFoldDB" id="A0A918RU38"/>
<dbReference type="Proteomes" id="UP000646579">
    <property type="component" value="Unassembled WGS sequence"/>
</dbReference>
<gene>
    <name evidence="2" type="ORF">GCM10007989_01800</name>
</gene>
<evidence type="ECO:0000313" key="3">
    <source>
        <dbReference type="Proteomes" id="UP000646579"/>
    </source>
</evidence>
<name>A0A918RU38_9HYPH</name>
<keyword evidence="1" id="KW-0732">Signal</keyword>
<feature type="chain" id="PRO_5037985170" description="THAP4-like heme-binding beta-barrel domain-containing protein" evidence="1">
    <location>
        <begin position="30"/>
        <end position="174"/>
    </location>
</feature>
<feature type="signal peptide" evidence="1">
    <location>
        <begin position="1"/>
        <end position="29"/>
    </location>
</feature>